<dbReference type="RefSeq" id="WP_073108891.1">
    <property type="nucleotide sequence ID" value="NZ_FQYN01000004.1"/>
</dbReference>
<dbReference type="InterPro" id="IPR012296">
    <property type="entry name" value="Nuclease_put_TT1808"/>
</dbReference>
<dbReference type="STRING" id="1121955.SAMN02745146_2161"/>
<dbReference type="InterPro" id="IPR011335">
    <property type="entry name" value="Restrct_endonuc-II-like"/>
</dbReference>
<sequence length="204" mass="23110">MESPRKRRYTEEEYLAMEFASEFKHEFVDGQIYPWGHPDMLGMYDVQAMSGASLPHNTIAGNAFGLLRNALRGKGCRPHNSDMRVHIPLTGTYLYPDVLVVCGQPEILKNGKMDLLLNPVVIIEVLSDSTSDYDRSGKFMRYRSIESVRDYLLIDSRSIRAELYSRTATGQWTFTEILDPAGTVTLPSVSTELAMPELYEDVSF</sequence>
<dbReference type="OrthoDB" id="668969at2"/>
<dbReference type="PANTHER" id="PTHR36558:SF1">
    <property type="entry name" value="RESTRICTION ENDONUCLEASE DOMAIN-CONTAINING PROTEIN-RELATED"/>
    <property type="match status" value="1"/>
</dbReference>
<dbReference type="CDD" id="cd06260">
    <property type="entry name" value="DUF820-like"/>
    <property type="match status" value="1"/>
</dbReference>
<name>A0A1M6G8Q3_9BACT</name>
<dbReference type="Proteomes" id="UP000184418">
    <property type="component" value="Unassembled WGS sequence"/>
</dbReference>
<dbReference type="AlphaFoldDB" id="A0A1M6G8Q3"/>
<keyword evidence="2" id="KW-0540">Nuclease</keyword>
<dbReference type="EMBL" id="FQYN01000004">
    <property type="protein sequence ID" value="SHJ06282.1"/>
    <property type="molecule type" value="Genomic_DNA"/>
</dbReference>
<dbReference type="InterPro" id="IPR008538">
    <property type="entry name" value="Uma2"/>
</dbReference>
<proteinExistence type="predicted"/>
<dbReference type="GO" id="GO:0004519">
    <property type="term" value="F:endonuclease activity"/>
    <property type="evidence" value="ECO:0007669"/>
    <property type="project" value="UniProtKB-KW"/>
</dbReference>
<accession>A0A1M6G8Q3</accession>
<keyword evidence="2" id="KW-0255">Endonuclease</keyword>
<reference evidence="2 3" key="1">
    <citation type="submission" date="2016-11" db="EMBL/GenBank/DDBJ databases">
        <authorList>
            <person name="Jaros S."/>
            <person name="Januszkiewicz K."/>
            <person name="Wedrychowicz H."/>
        </authorList>
    </citation>
    <scope>NUCLEOTIDE SEQUENCE [LARGE SCALE GENOMIC DNA]</scope>
    <source>
        <strain evidence="2 3">DSM 21074</strain>
    </source>
</reference>
<dbReference type="Pfam" id="PF05685">
    <property type="entry name" value="Uma2"/>
    <property type="match status" value="1"/>
</dbReference>
<feature type="domain" description="Putative restriction endonuclease" evidence="1">
    <location>
        <begin position="46"/>
        <end position="189"/>
    </location>
</feature>
<evidence type="ECO:0000259" key="1">
    <source>
        <dbReference type="Pfam" id="PF05685"/>
    </source>
</evidence>
<gene>
    <name evidence="2" type="ORF">SAMN02745146_2161</name>
</gene>
<dbReference type="Gene3D" id="3.90.1570.10">
    <property type="entry name" value="tt1808, chain A"/>
    <property type="match status" value="1"/>
</dbReference>
<keyword evidence="3" id="KW-1185">Reference proteome</keyword>
<protein>
    <submittedName>
        <fullName evidence="2">Endonuclease, Uma2 family (Restriction endonuclease fold)</fullName>
    </submittedName>
</protein>
<evidence type="ECO:0000313" key="2">
    <source>
        <dbReference type="EMBL" id="SHJ06282.1"/>
    </source>
</evidence>
<keyword evidence="2" id="KW-0378">Hydrolase</keyword>
<dbReference type="SUPFAM" id="SSF52980">
    <property type="entry name" value="Restriction endonuclease-like"/>
    <property type="match status" value="1"/>
</dbReference>
<dbReference type="PANTHER" id="PTHR36558">
    <property type="entry name" value="GLR1098 PROTEIN"/>
    <property type="match status" value="1"/>
</dbReference>
<evidence type="ECO:0000313" key="3">
    <source>
        <dbReference type="Proteomes" id="UP000184418"/>
    </source>
</evidence>
<organism evidence="2 3">
    <name type="scientific">Hymenobacter daecheongensis DSM 21074</name>
    <dbReference type="NCBI Taxonomy" id="1121955"/>
    <lineage>
        <taxon>Bacteria</taxon>
        <taxon>Pseudomonadati</taxon>
        <taxon>Bacteroidota</taxon>
        <taxon>Cytophagia</taxon>
        <taxon>Cytophagales</taxon>
        <taxon>Hymenobacteraceae</taxon>
        <taxon>Hymenobacter</taxon>
    </lineage>
</organism>